<feature type="domain" description="AMP-activated protein kinase glycogen-binding" evidence="2">
    <location>
        <begin position="6"/>
        <end position="82"/>
    </location>
</feature>
<dbReference type="SUPFAM" id="SSF81296">
    <property type="entry name" value="E set domains"/>
    <property type="match status" value="1"/>
</dbReference>
<feature type="compositionally biased region" description="Low complexity" evidence="1">
    <location>
        <begin position="813"/>
        <end position="823"/>
    </location>
</feature>
<feature type="region of interest" description="Disordered" evidence="1">
    <location>
        <begin position="103"/>
        <end position="122"/>
    </location>
</feature>
<feature type="compositionally biased region" description="Gly residues" evidence="1">
    <location>
        <begin position="738"/>
        <end position="750"/>
    </location>
</feature>
<reference evidence="3 4" key="1">
    <citation type="submission" date="2017-06" db="EMBL/GenBank/DDBJ databases">
        <title>Ant-infecting Ophiocordyceps genomes reveal a high diversity of potential behavioral manipulation genes and a possible major role for enterotoxins.</title>
        <authorList>
            <person name="De Bekker C."/>
            <person name="Evans H.C."/>
            <person name="Brachmann A."/>
            <person name="Hughes D.P."/>
        </authorList>
    </citation>
    <scope>NUCLEOTIDE SEQUENCE [LARGE SCALE GENOMIC DNA]</scope>
    <source>
        <strain evidence="3 4">Map64</strain>
    </source>
</reference>
<sequence length="1018" mass="100852">MGSSHTFTWEHEAEEAYVTGTFDDWSKSVKLEKHNGVFQKTVHLEDVSQKIYYKFVVDNSWTINQSSPHEPDTQGNVNNYLTPQDLAQPSPFISSVSPDATTVAMAGKKNKQKKQAAKASQDSLGAPAEATAAAAAAAAMAGSSAGVAAPAASHPSKEGTSTPSDLPGGFPVTPANEDKTFGVNPLPAAPGAVNPIQLAPGEKIPDSAKSQGLNDNVKLDKASYEKSDALPGAGASGDKTFGVSPLPAAPGAVNPIKLAPGEKIPDSARSQGINDNVKLDKDSYQRSDALPGASEADKTFAVNPLPAAPGAVNPIRLAPGEKIPDSIKSQGLNDNVKLDKSSYEKSDALPGIPDTTSLPPVSKNMIPESSLPIVDAKDAAFINSVGPQSTTVGLAGQVPKESSKNAFINTVGPEATTVGLAGKVPKESSKNAFTNTVGPDATTVGLAGKVPKESSNVPQMVTESQKKAGVSPEASGVPAEVLEKSQVEDELMHKVNKAPVTSEGDFGSGAAKGKTAAAVGGAAGAAAGAGGALAGQGSKQSSTVPQVVKDSQKKAGVSPEASGVPEEVKEKSEVEDELTHRIKKAPATSQGTSGFGSEKNEKTGLIAGAAAAGGGAVVAAAIAAKDAFSEKAGPALSDVGTAVTDTANRNLPDSVKKSLPESAQGMLAGETKNDPRNKVSPEVPSEVKKSIAESGQSPEAAASTAAVEEKKQVESELLKDIKPAPAAIDSKAPTSGVAAGGAPVGAGPGTPAGAPTGVAKVAPTETATVTPIGSAVSPSSGAATSAPVGSTSGAATDLHSGTSTGAATGGAPIGSSTGAAPGAFAVDATGPSAGAKSATGPTTGALTKDPTRDPTGTTSGIPLGATAGAATGGAAALGSTADSKAVDPSAASESSPLGTTGQGPTADAAQSEVSKATQKAEKAKDETTQGAESKADEAKTKDDKAAKSKASKASKGSKKGNAGPPETAAGLEGANGSETAAAESSSKPADTPTSAEKKKKHRLSSIFSKIKDKLSDKK</sequence>
<dbReference type="AlphaFoldDB" id="A0A2C5YI68"/>
<keyword evidence="4" id="KW-1185">Reference proteome</keyword>
<feature type="compositionally biased region" description="Basic and acidic residues" evidence="1">
    <location>
        <begin position="671"/>
        <end position="691"/>
    </location>
</feature>
<feature type="compositionally biased region" description="Polar residues" evidence="1">
    <location>
        <begin position="453"/>
        <end position="463"/>
    </location>
</feature>
<feature type="compositionally biased region" description="Polar residues" evidence="1">
    <location>
        <begin position="765"/>
        <end position="794"/>
    </location>
</feature>
<evidence type="ECO:0000313" key="4">
    <source>
        <dbReference type="Proteomes" id="UP000226192"/>
    </source>
</evidence>
<dbReference type="OrthoDB" id="5873279at2759"/>
<evidence type="ECO:0000259" key="2">
    <source>
        <dbReference type="Pfam" id="PF16561"/>
    </source>
</evidence>
<feature type="compositionally biased region" description="Basic and acidic residues" evidence="1">
    <location>
        <begin position="217"/>
        <end position="228"/>
    </location>
</feature>
<feature type="compositionally biased region" description="Basic and acidic residues" evidence="1">
    <location>
        <begin position="481"/>
        <end position="493"/>
    </location>
</feature>
<protein>
    <recommendedName>
        <fullName evidence="2">AMP-activated protein kinase glycogen-binding domain-containing protein</fullName>
    </recommendedName>
</protein>
<feature type="compositionally biased region" description="Basic and acidic residues" evidence="1">
    <location>
        <begin position="918"/>
        <end position="946"/>
    </location>
</feature>
<feature type="compositionally biased region" description="Low complexity" evidence="1">
    <location>
        <begin position="863"/>
        <end position="881"/>
    </location>
</feature>
<proteinExistence type="predicted"/>
<dbReference type="InterPro" id="IPR014756">
    <property type="entry name" value="Ig_E-set"/>
</dbReference>
<dbReference type="InterPro" id="IPR013783">
    <property type="entry name" value="Ig-like_fold"/>
</dbReference>
<feature type="region of interest" description="Disordered" evidence="1">
    <location>
        <begin position="527"/>
        <end position="599"/>
    </location>
</feature>
<dbReference type="InterPro" id="IPR032640">
    <property type="entry name" value="AMPK1_CBM"/>
</dbReference>
<dbReference type="EMBL" id="NJET01000001">
    <property type="protein sequence ID" value="PHH67406.1"/>
    <property type="molecule type" value="Genomic_DNA"/>
</dbReference>
<dbReference type="STRING" id="1399860.A0A2C5YI68"/>
<dbReference type="CDD" id="cd02859">
    <property type="entry name" value="E_set_AMPKbeta_like_N"/>
    <property type="match status" value="1"/>
</dbReference>
<feature type="region of interest" description="Disordered" evidence="1">
    <location>
        <begin position="632"/>
        <end position="1018"/>
    </location>
</feature>
<evidence type="ECO:0000256" key="1">
    <source>
        <dbReference type="SAM" id="MobiDB-lite"/>
    </source>
</evidence>
<gene>
    <name evidence="3" type="ORF">CDD81_15</name>
</gene>
<dbReference type="Gene3D" id="2.60.40.10">
    <property type="entry name" value="Immunoglobulins"/>
    <property type="match status" value="1"/>
</dbReference>
<feature type="region of interest" description="Disordered" evidence="1">
    <location>
        <begin position="148"/>
        <end position="281"/>
    </location>
</feature>
<feature type="compositionally biased region" description="Polar residues" evidence="1">
    <location>
        <begin position="891"/>
        <end position="903"/>
    </location>
</feature>
<dbReference type="Pfam" id="PF16561">
    <property type="entry name" value="AMPK1_CBM"/>
    <property type="match status" value="1"/>
</dbReference>
<feature type="compositionally biased region" description="Basic residues" evidence="1">
    <location>
        <begin position="947"/>
        <end position="958"/>
    </location>
</feature>
<feature type="compositionally biased region" description="Basic and acidic residues" evidence="1">
    <location>
        <begin position="566"/>
        <end position="580"/>
    </location>
</feature>
<feature type="region of interest" description="Disordered" evidence="1">
    <location>
        <begin position="448"/>
        <end position="512"/>
    </location>
</feature>
<evidence type="ECO:0000313" key="3">
    <source>
        <dbReference type="EMBL" id="PHH67406.1"/>
    </source>
</evidence>
<comment type="caution">
    <text evidence="3">The sequence shown here is derived from an EMBL/GenBank/DDBJ whole genome shotgun (WGS) entry which is preliminary data.</text>
</comment>
<name>A0A2C5YI68_9HYPO</name>
<feature type="compositionally biased region" description="Polar residues" evidence="1">
    <location>
        <begin position="976"/>
        <end position="994"/>
    </location>
</feature>
<feature type="compositionally biased region" description="Basic and acidic residues" evidence="1">
    <location>
        <begin position="707"/>
        <end position="722"/>
    </location>
</feature>
<organism evidence="3 4">
    <name type="scientific">Ophiocordyceps australis</name>
    <dbReference type="NCBI Taxonomy" id="1399860"/>
    <lineage>
        <taxon>Eukaryota</taxon>
        <taxon>Fungi</taxon>
        <taxon>Dikarya</taxon>
        <taxon>Ascomycota</taxon>
        <taxon>Pezizomycotina</taxon>
        <taxon>Sordariomycetes</taxon>
        <taxon>Hypocreomycetidae</taxon>
        <taxon>Hypocreales</taxon>
        <taxon>Ophiocordycipitaceae</taxon>
        <taxon>Ophiocordyceps</taxon>
    </lineage>
</organism>
<dbReference type="Proteomes" id="UP000226192">
    <property type="component" value="Unassembled WGS sequence"/>
</dbReference>
<feature type="region of interest" description="Disordered" evidence="1">
    <location>
        <begin position="342"/>
        <end position="361"/>
    </location>
</feature>
<accession>A0A2C5YI68</accession>
<feature type="compositionally biased region" description="Basic and acidic residues" evidence="1">
    <location>
        <begin position="1009"/>
        <end position="1018"/>
    </location>
</feature>